<sequence>MNPCNQDEVGRWVQSLIDSNNIHAFYVSSYWLRLRAEVLLEFKNECRHCKARGFYKRADTVHHVQYVRRYPRLALSKVYIFEGKEYKNLIPLCHNCHEEVHGYRQKKKKKPLTEERW</sequence>
<protein>
    <submittedName>
        <fullName evidence="1">Putative restriction endonuclease</fullName>
    </submittedName>
</protein>
<keyword evidence="1" id="KW-0540">Nuclease</keyword>
<dbReference type="eggNOG" id="COG1403">
    <property type="taxonomic scope" value="Bacteria"/>
</dbReference>
<dbReference type="Gene3D" id="1.10.30.50">
    <property type="match status" value="1"/>
</dbReference>
<gene>
    <name evidence="1" type="ORF">DesyoDRAFT_1275</name>
</gene>
<evidence type="ECO:0000313" key="2">
    <source>
        <dbReference type="Proteomes" id="UP000005104"/>
    </source>
</evidence>
<dbReference type="EMBL" id="CM001441">
    <property type="protein sequence ID" value="EHQ88443.1"/>
    <property type="molecule type" value="Genomic_DNA"/>
</dbReference>
<keyword evidence="1" id="KW-0255">Endonuclease</keyword>
<keyword evidence="2" id="KW-1185">Reference proteome</keyword>
<dbReference type="HOGENOM" id="CLU_108879_9_1_9"/>
<organism evidence="1 2">
    <name type="scientific">Desulfosporosinus youngiae DSM 17734</name>
    <dbReference type="NCBI Taxonomy" id="768710"/>
    <lineage>
        <taxon>Bacteria</taxon>
        <taxon>Bacillati</taxon>
        <taxon>Bacillota</taxon>
        <taxon>Clostridia</taxon>
        <taxon>Eubacteriales</taxon>
        <taxon>Desulfitobacteriaceae</taxon>
        <taxon>Desulfosporosinus</taxon>
    </lineage>
</organism>
<dbReference type="GO" id="GO:0004519">
    <property type="term" value="F:endonuclease activity"/>
    <property type="evidence" value="ECO:0007669"/>
    <property type="project" value="UniProtKB-KW"/>
</dbReference>
<reference evidence="1 2" key="1">
    <citation type="submission" date="2011-11" db="EMBL/GenBank/DDBJ databases">
        <title>The Noncontiguous Finished genome of Desulfosporosinus youngiae DSM 17734.</title>
        <authorList>
            <consortium name="US DOE Joint Genome Institute (JGI-PGF)"/>
            <person name="Lucas S."/>
            <person name="Han J."/>
            <person name="Lapidus A."/>
            <person name="Cheng J.-F."/>
            <person name="Goodwin L."/>
            <person name="Pitluck S."/>
            <person name="Peters L."/>
            <person name="Ovchinnikova G."/>
            <person name="Lu M."/>
            <person name="Land M.L."/>
            <person name="Hauser L."/>
            <person name="Pester M."/>
            <person name="Spring S."/>
            <person name="Ollivier B."/>
            <person name="Rattei T."/>
            <person name="Klenk H.-P."/>
            <person name="Wagner M."/>
            <person name="Loy A."/>
            <person name="Woyke T.J."/>
        </authorList>
    </citation>
    <scope>NUCLEOTIDE SEQUENCE [LARGE SCALE GENOMIC DNA]</scope>
    <source>
        <strain evidence="1 2">DSM 17734</strain>
    </source>
</reference>
<dbReference type="Proteomes" id="UP000005104">
    <property type="component" value="Chromosome"/>
</dbReference>
<name>H5Y295_9FIRM</name>
<dbReference type="STRING" id="768710.DesyoDRAFT_1275"/>
<keyword evidence="1" id="KW-0378">Hydrolase</keyword>
<proteinExistence type="predicted"/>
<evidence type="ECO:0000313" key="1">
    <source>
        <dbReference type="EMBL" id="EHQ88443.1"/>
    </source>
</evidence>
<accession>H5Y295</accession>
<dbReference type="AlphaFoldDB" id="H5Y295"/>